<dbReference type="Proteomes" id="UP000176998">
    <property type="component" value="Unassembled WGS sequence"/>
</dbReference>
<comment type="caution">
    <text evidence="1">The sequence shown here is derived from an EMBL/GenBank/DDBJ whole genome shotgun (WGS) entry which is preliminary data.</text>
</comment>
<evidence type="ECO:0000313" key="2">
    <source>
        <dbReference type="Proteomes" id="UP000176998"/>
    </source>
</evidence>
<organism evidence="1 2">
    <name type="scientific">Colletotrichum orchidophilum</name>
    <dbReference type="NCBI Taxonomy" id="1209926"/>
    <lineage>
        <taxon>Eukaryota</taxon>
        <taxon>Fungi</taxon>
        <taxon>Dikarya</taxon>
        <taxon>Ascomycota</taxon>
        <taxon>Pezizomycotina</taxon>
        <taxon>Sordariomycetes</taxon>
        <taxon>Hypocreomycetidae</taxon>
        <taxon>Glomerellales</taxon>
        <taxon>Glomerellaceae</taxon>
        <taxon>Colletotrichum</taxon>
    </lineage>
</organism>
<protein>
    <submittedName>
        <fullName evidence="1">Uncharacterized protein</fullName>
    </submittedName>
</protein>
<evidence type="ECO:0000313" key="1">
    <source>
        <dbReference type="EMBL" id="OHE95561.1"/>
    </source>
</evidence>
<keyword evidence="2" id="KW-1185">Reference proteome</keyword>
<reference evidence="1 2" key="1">
    <citation type="submission" date="2016-09" db="EMBL/GenBank/DDBJ databases">
        <authorList>
            <person name="Capua I."/>
            <person name="De Benedictis P."/>
            <person name="Joannis T."/>
            <person name="Lombin L.H."/>
            <person name="Cattoli G."/>
        </authorList>
    </citation>
    <scope>NUCLEOTIDE SEQUENCE [LARGE SCALE GENOMIC DNA]</scope>
    <source>
        <strain evidence="1 2">IMI 309357</strain>
    </source>
</reference>
<dbReference type="GeneID" id="34562290"/>
<dbReference type="AlphaFoldDB" id="A0A1G4B2E4"/>
<gene>
    <name evidence="1" type="ORF">CORC01_09151</name>
</gene>
<sequence length="122" mass="13212">MASNDGMVLSAFDLTILPMTGKRMGPSHGTFACRSSRPWSAPVPFGNVLWPMDTTKTATSSVVPLIDGLHAQPYPGITVVYARLAGASNYLFDNNSISPCLDAWLFFPGSQHQCHLCQPLSR</sequence>
<dbReference type="EMBL" id="MJBS01000081">
    <property type="protein sequence ID" value="OHE95561.1"/>
    <property type="molecule type" value="Genomic_DNA"/>
</dbReference>
<dbReference type="OrthoDB" id="4850079at2759"/>
<accession>A0A1G4B2E4</accession>
<name>A0A1G4B2E4_9PEZI</name>
<dbReference type="RefSeq" id="XP_022472722.1">
    <property type="nucleotide sequence ID" value="XM_022620780.1"/>
</dbReference>
<proteinExistence type="predicted"/>